<name>A0A1I5CIR4_9FLAO</name>
<reference evidence="2" key="1">
    <citation type="submission" date="2016-10" db="EMBL/GenBank/DDBJ databases">
        <authorList>
            <person name="Varghese N."/>
            <person name="Submissions S."/>
        </authorList>
    </citation>
    <scope>NUCLEOTIDE SEQUENCE [LARGE SCALE GENOMIC DNA]</scope>
    <source>
        <strain evidence="2">DS-12</strain>
    </source>
</reference>
<dbReference type="Gene3D" id="3.30.1330.30">
    <property type="match status" value="1"/>
</dbReference>
<proteinExistence type="predicted"/>
<dbReference type="OrthoDB" id="4393931at2"/>
<sequence length="357" mass="40956">METKLKELKNVRAENCVTIILNTHRTLPDNEKDAIQLKNLIKEAETKLLAVCQQKTAEKLTAKIHDLAATINHRHNLESLILFVNENVSEFVRLPISVEDRVVVGNRFAMRDLIRGLHNQTNYYVLVLNKDEARLIEASNDKVVKECGFPFPFQNQLSQTSFKAEPSDAGRIRNLTSEFFNQVDKVVNKVHKDNPLPILISTDEQNYHDYVRIVDKPGNFFPEFLSRSRQTESDHAIVADAWELVQNLKRKQNNDRKTDLQTAVSANKFISDTTEIFHAIKHGRVQTLFVEENLFQPAVIKNDTVVYVSEDTNNSTEMIDDIYDELIDLNMDFGGDVVFLPKESLTKFNGFAAMTRY</sequence>
<evidence type="ECO:0000313" key="2">
    <source>
        <dbReference type="Proteomes" id="UP000199036"/>
    </source>
</evidence>
<dbReference type="EMBL" id="FOVI01000012">
    <property type="protein sequence ID" value="SFN86787.1"/>
    <property type="molecule type" value="Genomic_DNA"/>
</dbReference>
<dbReference type="Proteomes" id="UP000199036">
    <property type="component" value="Unassembled WGS sequence"/>
</dbReference>
<dbReference type="STRING" id="913024.SAMN05421741_11290"/>
<dbReference type="InterPro" id="IPR041289">
    <property type="entry name" value="Bact_RF_family3"/>
</dbReference>
<keyword evidence="2" id="KW-1185">Reference proteome</keyword>
<dbReference type="SUPFAM" id="SSF55315">
    <property type="entry name" value="L30e-like"/>
    <property type="match status" value="1"/>
</dbReference>
<dbReference type="AlphaFoldDB" id="A0A1I5CIR4"/>
<protein>
    <submittedName>
        <fullName evidence="1">ERF1 domain-containing protein 3</fullName>
    </submittedName>
</protein>
<dbReference type="RefSeq" id="WP_091523386.1">
    <property type="nucleotide sequence ID" value="NZ_FOVI01000012.1"/>
</dbReference>
<gene>
    <name evidence="1" type="ORF">SAMN05421741_11290</name>
</gene>
<organism evidence="1 2">
    <name type="scientific">Paenimyroides ummariense</name>
    <dbReference type="NCBI Taxonomy" id="913024"/>
    <lineage>
        <taxon>Bacteria</taxon>
        <taxon>Pseudomonadati</taxon>
        <taxon>Bacteroidota</taxon>
        <taxon>Flavobacteriia</taxon>
        <taxon>Flavobacteriales</taxon>
        <taxon>Flavobacteriaceae</taxon>
        <taxon>Paenimyroides</taxon>
    </lineage>
</organism>
<accession>A0A1I5CIR4</accession>
<dbReference type="Pfam" id="PF18845">
    <property type="entry name" value="baeRF_family3"/>
    <property type="match status" value="1"/>
</dbReference>
<evidence type="ECO:0000313" key="1">
    <source>
        <dbReference type="EMBL" id="SFN86787.1"/>
    </source>
</evidence>
<dbReference type="InterPro" id="IPR029064">
    <property type="entry name" value="Ribosomal_eL30-like_sf"/>
</dbReference>